<organism evidence="3 4">
    <name type="scientific">Ancylomarina euxinus</name>
    <dbReference type="NCBI Taxonomy" id="2283627"/>
    <lineage>
        <taxon>Bacteria</taxon>
        <taxon>Pseudomonadati</taxon>
        <taxon>Bacteroidota</taxon>
        <taxon>Bacteroidia</taxon>
        <taxon>Marinilabiliales</taxon>
        <taxon>Marinifilaceae</taxon>
        <taxon>Ancylomarina</taxon>
    </lineage>
</organism>
<evidence type="ECO:0000259" key="2">
    <source>
        <dbReference type="Pfam" id="PF19089"/>
    </source>
</evidence>
<accession>A0A425Y8K4</accession>
<name>A0A425Y8K4_9BACT</name>
<feature type="chain" id="PRO_5019453762" description="DUF5777 domain-containing protein" evidence="1">
    <location>
        <begin position="22"/>
        <end position="293"/>
    </location>
</feature>
<feature type="domain" description="DUF5777" evidence="2">
    <location>
        <begin position="39"/>
        <end position="291"/>
    </location>
</feature>
<dbReference type="OrthoDB" id="1117410at2"/>
<proteinExistence type="predicted"/>
<protein>
    <recommendedName>
        <fullName evidence="2">DUF5777 domain-containing protein</fullName>
    </recommendedName>
</protein>
<evidence type="ECO:0000313" key="3">
    <source>
        <dbReference type="EMBL" id="RRG24823.1"/>
    </source>
</evidence>
<dbReference type="RefSeq" id="WP_125029235.1">
    <property type="nucleotide sequence ID" value="NZ_JAPXVP010000001.1"/>
</dbReference>
<keyword evidence="4" id="KW-1185">Reference proteome</keyword>
<keyword evidence="1" id="KW-0732">Signal</keyword>
<feature type="signal peptide" evidence="1">
    <location>
        <begin position="1"/>
        <end position="21"/>
    </location>
</feature>
<dbReference type="AlphaFoldDB" id="A0A425Y8K4"/>
<dbReference type="Pfam" id="PF19089">
    <property type="entry name" value="DUF5777"/>
    <property type="match status" value="1"/>
</dbReference>
<evidence type="ECO:0000256" key="1">
    <source>
        <dbReference type="SAM" id="SignalP"/>
    </source>
</evidence>
<comment type="caution">
    <text evidence="3">The sequence shown here is derived from an EMBL/GenBank/DDBJ whole genome shotgun (WGS) entry which is preliminary data.</text>
</comment>
<dbReference type="Proteomes" id="UP000285794">
    <property type="component" value="Unassembled WGS sequence"/>
</dbReference>
<evidence type="ECO:0000313" key="4">
    <source>
        <dbReference type="Proteomes" id="UP000285794"/>
    </source>
</evidence>
<reference evidence="3 4" key="1">
    <citation type="submission" date="2018-07" db="EMBL/GenBank/DDBJ databases">
        <title>Draft genome sequence of Ancylomarina sp. M1P.</title>
        <authorList>
            <person name="Yadav S."/>
            <person name="Villanueva L."/>
            <person name="Damste J.S.S."/>
        </authorList>
    </citation>
    <scope>NUCLEOTIDE SEQUENCE [LARGE SCALE GENOMIC DNA]</scope>
    <source>
        <strain evidence="3 4">M1P</strain>
    </source>
</reference>
<gene>
    <name evidence="3" type="ORF">DWB61_02100</name>
</gene>
<sequence>MRKYIFTLSCLLVFAFGSVLAQETETETKKVDKPVRSPFESGYLIDNQTTVIQPVNTLEFAIQHKFGTVENGHSDLWGLFASGANIRLGLNYVVANNVQIGLGVTKDKMTTDFNAKWTILEQTRNNTVPLALAVYGNIAIDGRDKDQFHDDFKSSNRLSSFAQVIVGRKFSDELSLQTGLSFSHYNLINEGMYHDKVGVHFNGRYKVSPQGSIIFNLDMPLDLGYLDTEADNYENPEPNFSFGYEISTSTHAFQIYMGNSSGLIQQDIMVNNHSKIDMDNFMIGFTITRLWNF</sequence>
<dbReference type="InterPro" id="IPR045916">
    <property type="entry name" value="DUF5777"/>
</dbReference>
<dbReference type="EMBL" id="QQWG01000001">
    <property type="protein sequence ID" value="RRG24823.1"/>
    <property type="molecule type" value="Genomic_DNA"/>
</dbReference>